<dbReference type="SUPFAM" id="SSF56300">
    <property type="entry name" value="Metallo-dependent phosphatases"/>
    <property type="match status" value="1"/>
</dbReference>
<dbReference type="Gene3D" id="3.60.21.10">
    <property type="match status" value="1"/>
</dbReference>
<comment type="similarity">
    <text evidence="1">Belongs to the CapA family.</text>
</comment>
<organism evidence="2 3">
    <name type="scientific">Bacteroides thetaiotaomicron</name>
    <dbReference type="NCBI Taxonomy" id="818"/>
    <lineage>
        <taxon>Bacteria</taxon>
        <taxon>Pseudomonadati</taxon>
        <taxon>Bacteroidota</taxon>
        <taxon>Bacteroidia</taxon>
        <taxon>Bacteroidales</taxon>
        <taxon>Bacteroidaceae</taxon>
        <taxon>Bacteroides</taxon>
    </lineage>
</organism>
<dbReference type="InterPro" id="IPR019079">
    <property type="entry name" value="Capsule_synth_CapA"/>
</dbReference>
<reference evidence="2 3" key="1">
    <citation type="journal article" date="2019" name="Nat. Med.">
        <title>A library of human gut bacterial isolates paired with longitudinal multiomics data enables mechanistic microbiome research.</title>
        <authorList>
            <person name="Poyet M."/>
            <person name="Groussin M."/>
            <person name="Gibbons S.M."/>
            <person name="Avila-Pacheco J."/>
            <person name="Jiang X."/>
            <person name="Kearney S.M."/>
            <person name="Perrotta A.R."/>
            <person name="Berdy B."/>
            <person name="Zhao S."/>
            <person name="Lieberman T.D."/>
            <person name="Swanson P.K."/>
            <person name="Smith M."/>
            <person name="Roesemann S."/>
            <person name="Alexander J.E."/>
            <person name="Rich S.A."/>
            <person name="Livny J."/>
            <person name="Vlamakis H."/>
            <person name="Clish C."/>
            <person name="Bullock K."/>
            <person name="Deik A."/>
            <person name="Scott J."/>
            <person name="Pierce K.A."/>
            <person name="Xavier R.J."/>
            <person name="Alm E.J."/>
        </authorList>
    </citation>
    <scope>NUCLEOTIDE SEQUENCE [LARGE SCALE GENOMIC DNA]</scope>
    <source>
        <strain evidence="2 3">BIOML-A162</strain>
    </source>
</reference>
<dbReference type="OMA" id="IDRIITW"/>
<protein>
    <submittedName>
        <fullName evidence="2">CapA family protein</fullName>
    </submittedName>
</protein>
<dbReference type="InterPro" id="IPR029052">
    <property type="entry name" value="Metallo-depent_PP-like"/>
</dbReference>
<comment type="caution">
    <text evidence="2">The sequence shown here is derived from an EMBL/GenBank/DDBJ whole genome shotgun (WGS) entry which is preliminary data.</text>
</comment>
<gene>
    <name evidence="2" type="ORF">GAN91_25245</name>
</gene>
<evidence type="ECO:0000256" key="1">
    <source>
        <dbReference type="ARBA" id="ARBA00005662"/>
    </source>
</evidence>
<dbReference type="GeneID" id="60927327"/>
<evidence type="ECO:0000313" key="3">
    <source>
        <dbReference type="Proteomes" id="UP000436858"/>
    </source>
</evidence>
<sequence>MKFAYTGDCVLQDIQNIARTSFVNFGNELSNNNCRLIINLESPFIKGDESPIKNKITLSALPDSICFLDYLMPYLINLANNHINDYGNESVLFTQELLDKHHFHYWGVGYKNELDNNVWVDSVNKIINIAYVTRTSDFTGSRLFADIDLKGGFSPNLNQVEQIRKKYWDFSIIVNIHWGKEDISYPEPDKRELAHKLIDAGVDLIIGHHPHIIQHCEYYKEKMIYYSIGNFYFPTIEYKIDGRVFYKNPLKHQKIGLVPIIEINHGVIDRIITWKVKMEDSGELSWTKNVSLSYLPSNMLFYNFCYKGYEFILLLKRLSTFLKRNFSNPKLVFSKIFEKIG</sequence>
<dbReference type="Proteomes" id="UP000436858">
    <property type="component" value="Unassembled WGS sequence"/>
</dbReference>
<name>A0A6I0SJZ6_BACT4</name>
<dbReference type="RefSeq" id="WP_011107725.1">
    <property type="nucleotide sequence ID" value="NZ_CAXSNJ010000031.1"/>
</dbReference>
<dbReference type="AlphaFoldDB" id="A0A6I0SJZ6"/>
<dbReference type="PANTHER" id="PTHR33393:SF13">
    <property type="entry name" value="PGA BIOSYNTHESIS PROTEIN CAPA"/>
    <property type="match status" value="1"/>
</dbReference>
<dbReference type="SMART" id="SM00854">
    <property type="entry name" value="PGA_cap"/>
    <property type="match status" value="1"/>
</dbReference>
<dbReference type="PANTHER" id="PTHR33393">
    <property type="entry name" value="POLYGLUTAMINE SYNTHESIS ACCESSORY PROTEIN RV0574C-RELATED"/>
    <property type="match status" value="1"/>
</dbReference>
<dbReference type="CDD" id="cd07381">
    <property type="entry name" value="MPP_CapA"/>
    <property type="match status" value="1"/>
</dbReference>
<dbReference type="Pfam" id="PF09587">
    <property type="entry name" value="PGA_cap"/>
    <property type="match status" value="1"/>
</dbReference>
<dbReference type="EMBL" id="WCRY01000042">
    <property type="protein sequence ID" value="KAB4471646.1"/>
    <property type="molecule type" value="Genomic_DNA"/>
</dbReference>
<proteinExistence type="inferred from homology"/>
<evidence type="ECO:0000313" key="2">
    <source>
        <dbReference type="EMBL" id="KAB4471646.1"/>
    </source>
</evidence>
<dbReference type="InterPro" id="IPR052169">
    <property type="entry name" value="CW_Biosynth-Accessory"/>
</dbReference>
<accession>A0A6I0SJZ6</accession>